<name>A0A4P1QXA8_LUPAN</name>
<reference evidence="3 4" key="1">
    <citation type="journal article" date="2017" name="Plant Biotechnol. J.">
        <title>A comprehensive draft genome sequence for lupin (Lupinus angustifolius), an emerging health food: insights into plant-microbe interactions and legume evolution.</title>
        <authorList>
            <person name="Hane J.K."/>
            <person name="Ming Y."/>
            <person name="Kamphuis L.G."/>
            <person name="Nelson M.N."/>
            <person name="Garg G."/>
            <person name="Atkins C.A."/>
            <person name="Bayer P.E."/>
            <person name="Bravo A."/>
            <person name="Bringans S."/>
            <person name="Cannon S."/>
            <person name="Edwards D."/>
            <person name="Foley R."/>
            <person name="Gao L.L."/>
            <person name="Harrison M.J."/>
            <person name="Huang W."/>
            <person name="Hurgobin B."/>
            <person name="Li S."/>
            <person name="Liu C.W."/>
            <person name="McGrath A."/>
            <person name="Morahan G."/>
            <person name="Murray J."/>
            <person name="Weller J."/>
            <person name="Jian J."/>
            <person name="Singh K.B."/>
        </authorList>
    </citation>
    <scope>NUCLEOTIDE SEQUENCE [LARGE SCALE GENOMIC DNA]</scope>
    <source>
        <strain evidence="4">cv. Tanjil</strain>
        <tissue evidence="3">Whole plant</tissue>
    </source>
</reference>
<dbReference type="Gene3D" id="3.10.20.90">
    <property type="entry name" value="Phosphatidylinositol 3-kinase Catalytic Subunit, Chain A, domain 1"/>
    <property type="match status" value="1"/>
</dbReference>
<dbReference type="PANTHER" id="PTHR31066">
    <property type="entry name" value="OS05G0427100 PROTEIN-RELATED"/>
    <property type="match status" value="1"/>
</dbReference>
<evidence type="ECO:0000259" key="2">
    <source>
        <dbReference type="SMART" id="SM00666"/>
    </source>
</evidence>
<dbReference type="CDD" id="cd06410">
    <property type="entry name" value="PB1_UP2"/>
    <property type="match status" value="1"/>
</dbReference>
<organism evidence="3 4">
    <name type="scientific">Lupinus angustifolius</name>
    <name type="common">Narrow-leaved blue lupine</name>
    <dbReference type="NCBI Taxonomy" id="3871"/>
    <lineage>
        <taxon>Eukaryota</taxon>
        <taxon>Viridiplantae</taxon>
        <taxon>Streptophyta</taxon>
        <taxon>Embryophyta</taxon>
        <taxon>Tracheophyta</taxon>
        <taxon>Spermatophyta</taxon>
        <taxon>Magnoliopsida</taxon>
        <taxon>eudicotyledons</taxon>
        <taxon>Gunneridae</taxon>
        <taxon>Pentapetalae</taxon>
        <taxon>rosids</taxon>
        <taxon>fabids</taxon>
        <taxon>Fabales</taxon>
        <taxon>Fabaceae</taxon>
        <taxon>Papilionoideae</taxon>
        <taxon>50 kb inversion clade</taxon>
        <taxon>genistoids sensu lato</taxon>
        <taxon>core genistoids</taxon>
        <taxon>Genisteae</taxon>
        <taxon>Lupinus</taxon>
    </lineage>
</organism>
<dbReference type="AlphaFoldDB" id="A0A4P1QXA8"/>
<dbReference type="InterPro" id="IPR053198">
    <property type="entry name" value="Gynoecium_Dev_Regulator"/>
</dbReference>
<dbReference type="InterPro" id="IPR000270">
    <property type="entry name" value="PB1_dom"/>
</dbReference>
<dbReference type="Gramene" id="OIV96947">
    <property type="protein sequence ID" value="OIV96947"/>
    <property type="gene ID" value="TanjilG_00529"/>
</dbReference>
<evidence type="ECO:0000313" key="4">
    <source>
        <dbReference type="Proteomes" id="UP000188354"/>
    </source>
</evidence>
<sequence length="243" mass="26646">MTLTHSHTVKLLYSYGGKILPRATDGELRYVGGYTRVLTVEFSVTFSELMAKLAELCGSSVTLRCQLPNGDFETLISITNDEDLTNIIEEYDRASSKLPHPLKIRAILSPPRSQKKVSLSPSSSSSSLTHSPSRTPHASADSPPYVTAAYRVTRQHRSPPVGYSIGVHNGSVKVCCNNGQFDGSPSNMVSILTYKAITYLQGNFTPFLMALGTIHKRTQNTRLHCHLYLSSTCQLAYGVDVGY</sequence>
<dbReference type="Proteomes" id="UP000188354">
    <property type="component" value="Chromosome LG15"/>
</dbReference>
<dbReference type="SMART" id="SM00666">
    <property type="entry name" value="PB1"/>
    <property type="match status" value="1"/>
</dbReference>
<feature type="domain" description="PB1" evidence="2">
    <location>
        <begin position="23"/>
        <end position="109"/>
    </location>
</feature>
<dbReference type="SUPFAM" id="SSF54277">
    <property type="entry name" value="CAD &amp; PB1 domains"/>
    <property type="match status" value="1"/>
</dbReference>
<feature type="region of interest" description="Disordered" evidence="1">
    <location>
        <begin position="111"/>
        <end position="144"/>
    </location>
</feature>
<accession>A0A4P1QXA8</accession>
<dbReference type="Pfam" id="PF00564">
    <property type="entry name" value="PB1"/>
    <property type="match status" value="1"/>
</dbReference>
<evidence type="ECO:0000313" key="3">
    <source>
        <dbReference type="EMBL" id="OIV96947.1"/>
    </source>
</evidence>
<feature type="compositionally biased region" description="Low complexity" evidence="1">
    <location>
        <begin position="118"/>
        <end position="137"/>
    </location>
</feature>
<dbReference type="STRING" id="3871.A0A4P1QXA8"/>
<protein>
    <recommendedName>
        <fullName evidence="2">PB1 domain-containing protein</fullName>
    </recommendedName>
</protein>
<proteinExistence type="predicted"/>
<gene>
    <name evidence="3" type="ORF">TanjilG_00529</name>
</gene>
<dbReference type="EMBL" id="CM007375">
    <property type="protein sequence ID" value="OIV96947.1"/>
    <property type="molecule type" value="Genomic_DNA"/>
</dbReference>
<evidence type="ECO:0000256" key="1">
    <source>
        <dbReference type="SAM" id="MobiDB-lite"/>
    </source>
</evidence>
<dbReference type="PANTHER" id="PTHR31066:SF66">
    <property type="entry name" value="PB1 DOMAIN-CONTAINING PROTEIN"/>
    <property type="match status" value="1"/>
</dbReference>
<keyword evidence="4" id="KW-1185">Reference proteome</keyword>